<proteinExistence type="predicted"/>
<evidence type="ECO:0000256" key="1">
    <source>
        <dbReference type="SAM" id="MobiDB-lite"/>
    </source>
</evidence>
<dbReference type="EMBL" id="SRLO01001287">
    <property type="protein sequence ID" value="TNN39354.1"/>
    <property type="molecule type" value="Genomic_DNA"/>
</dbReference>
<reference evidence="2 3" key="1">
    <citation type="submission" date="2019-03" db="EMBL/GenBank/DDBJ databases">
        <title>First draft genome of Liparis tanakae, snailfish: a comprehensive survey of snailfish specific genes.</title>
        <authorList>
            <person name="Kim W."/>
            <person name="Song I."/>
            <person name="Jeong J.-H."/>
            <person name="Kim D."/>
            <person name="Kim S."/>
            <person name="Ryu S."/>
            <person name="Song J.Y."/>
            <person name="Lee S.K."/>
        </authorList>
    </citation>
    <scope>NUCLEOTIDE SEQUENCE [LARGE SCALE GENOMIC DNA]</scope>
    <source>
        <tissue evidence="2">Muscle</tissue>
    </source>
</reference>
<protein>
    <submittedName>
        <fullName evidence="2">Uncharacterized protein</fullName>
    </submittedName>
</protein>
<sequence>MSTGNLLPGILKTGASSKKQEKRSVSRVALATRTFRSDRNRAMSLIRPNRMSVCSVRSSGSVRNSRSSMPSVM</sequence>
<evidence type="ECO:0000313" key="2">
    <source>
        <dbReference type="EMBL" id="TNN39354.1"/>
    </source>
</evidence>
<name>A0A4Z2FF39_9TELE</name>
<dbReference type="AlphaFoldDB" id="A0A4Z2FF39"/>
<comment type="caution">
    <text evidence="2">The sequence shown here is derived from an EMBL/GenBank/DDBJ whole genome shotgun (WGS) entry which is preliminary data.</text>
</comment>
<accession>A0A4Z2FF39</accession>
<gene>
    <name evidence="2" type="ORF">EYF80_050480</name>
</gene>
<keyword evidence="3" id="KW-1185">Reference proteome</keyword>
<feature type="region of interest" description="Disordered" evidence="1">
    <location>
        <begin position="1"/>
        <end position="25"/>
    </location>
</feature>
<organism evidence="2 3">
    <name type="scientific">Liparis tanakae</name>
    <name type="common">Tanaka's snailfish</name>
    <dbReference type="NCBI Taxonomy" id="230148"/>
    <lineage>
        <taxon>Eukaryota</taxon>
        <taxon>Metazoa</taxon>
        <taxon>Chordata</taxon>
        <taxon>Craniata</taxon>
        <taxon>Vertebrata</taxon>
        <taxon>Euteleostomi</taxon>
        <taxon>Actinopterygii</taxon>
        <taxon>Neopterygii</taxon>
        <taxon>Teleostei</taxon>
        <taxon>Neoteleostei</taxon>
        <taxon>Acanthomorphata</taxon>
        <taxon>Eupercaria</taxon>
        <taxon>Perciformes</taxon>
        <taxon>Cottioidei</taxon>
        <taxon>Cottales</taxon>
        <taxon>Liparidae</taxon>
        <taxon>Liparis</taxon>
    </lineage>
</organism>
<dbReference type="Proteomes" id="UP000314294">
    <property type="component" value="Unassembled WGS sequence"/>
</dbReference>
<evidence type="ECO:0000313" key="3">
    <source>
        <dbReference type="Proteomes" id="UP000314294"/>
    </source>
</evidence>